<feature type="compositionally biased region" description="Low complexity" evidence="9">
    <location>
        <begin position="471"/>
        <end position="493"/>
    </location>
</feature>
<feature type="compositionally biased region" description="Low complexity" evidence="9">
    <location>
        <begin position="680"/>
        <end position="695"/>
    </location>
</feature>
<organism evidence="11 12">
    <name type="scientific">Danaus plexippus plexippus</name>
    <dbReference type="NCBI Taxonomy" id="278856"/>
    <lineage>
        <taxon>Eukaryota</taxon>
        <taxon>Metazoa</taxon>
        <taxon>Ecdysozoa</taxon>
        <taxon>Arthropoda</taxon>
        <taxon>Hexapoda</taxon>
        <taxon>Insecta</taxon>
        <taxon>Pterygota</taxon>
        <taxon>Neoptera</taxon>
        <taxon>Endopterygota</taxon>
        <taxon>Lepidoptera</taxon>
        <taxon>Glossata</taxon>
        <taxon>Ditrysia</taxon>
        <taxon>Papilionoidea</taxon>
        <taxon>Nymphalidae</taxon>
        <taxon>Danainae</taxon>
        <taxon>Danaini</taxon>
        <taxon>Danaina</taxon>
        <taxon>Danaus</taxon>
        <taxon>Danaus</taxon>
    </lineage>
</organism>
<keyword evidence="4 8" id="KW-0863">Zinc-finger</keyword>
<dbReference type="Gene3D" id="3.30.40.10">
    <property type="entry name" value="Zinc/RING finger domain, C3HC4 (zinc finger)"/>
    <property type="match status" value="1"/>
</dbReference>
<feature type="region of interest" description="Disordered" evidence="9">
    <location>
        <begin position="238"/>
        <end position="264"/>
    </location>
</feature>
<evidence type="ECO:0000256" key="4">
    <source>
        <dbReference type="ARBA" id="ARBA00022771"/>
    </source>
</evidence>
<accession>A0A212EJD3</accession>
<evidence type="ECO:0000256" key="8">
    <source>
        <dbReference type="PROSITE-ProRule" id="PRU00175"/>
    </source>
</evidence>
<feature type="region of interest" description="Disordered" evidence="9">
    <location>
        <begin position="324"/>
        <end position="358"/>
    </location>
</feature>
<dbReference type="KEGG" id="dpl:KGM_204972"/>
<keyword evidence="6" id="KW-1133">Transmembrane helix</keyword>
<keyword evidence="7" id="KW-0472">Membrane</keyword>
<dbReference type="PANTHER" id="PTHR46539">
    <property type="entry name" value="E3 UBIQUITIN-PROTEIN LIGASE ATL42"/>
    <property type="match status" value="1"/>
</dbReference>
<feature type="region of interest" description="Disordered" evidence="9">
    <location>
        <begin position="590"/>
        <end position="631"/>
    </location>
</feature>
<dbReference type="STRING" id="278856.A0A212EJD3"/>
<feature type="domain" description="RING-type" evidence="10">
    <location>
        <begin position="861"/>
        <end position="902"/>
    </location>
</feature>
<keyword evidence="2" id="KW-0812">Transmembrane</keyword>
<evidence type="ECO:0000256" key="2">
    <source>
        <dbReference type="ARBA" id="ARBA00022692"/>
    </source>
</evidence>
<dbReference type="CDD" id="cd16474">
    <property type="entry name" value="RING-H2_RNF111-like"/>
    <property type="match status" value="1"/>
</dbReference>
<dbReference type="eggNOG" id="KOG0800">
    <property type="taxonomic scope" value="Eukaryota"/>
</dbReference>
<evidence type="ECO:0000256" key="3">
    <source>
        <dbReference type="ARBA" id="ARBA00022723"/>
    </source>
</evidence>
<dbReference type="GO" id="GO:0016020">
    <property type="term" value="C:membrane"/>
    <property type="evidence" value="ECO:0007669"/>
    <property type="project" value="UniProtKB-SubCell"/>
</dbReference>
<evidence type="ECO:0000256" key="1">
    <source>
        <dbReference type="ARBA" id="ARBA00004370"/>
    </source>
</evidence>
<dbReference type="Proteomes" id="UP000007151">
    <property type="component" value="Unassembled WGS sequence"/>
</dbReference>
<dbReference type="InterPro" id="IPR001841">
    <property type="entry name" value="Znf_RING"/>
</dbReference>
<keyword evidence="3" id="KW-0479">Metal-binding</keyword>
<evidence type="ECO:0000313" key="11">
    <source>
        <dbReference type="EMBL" id="OWR41612.1"/>
    </source>
</evidence>
<feature type="compositionally biased region" description="Polar residues" evidence="9">
    <location>
        <begin position="512"/>
        <end position="522"/>
    </location>
</feature>
<evidence type="ECO:0000256" key="6">
    <source>
        <dbReference type="ARBA" id="ARBA00022989"/>
    </source>
</evidence>
<feature type="compositionally biased region" description="Basic and acidic residues" evidence="9">
    <location>
        <begin position="610"/>
        <end position="627"/>
    </location>
</feature>
<gene>
    <name evidence="11" type="ORF">KGM_204972</name>
</gene>
<feature type="region of interest" description="Disordered" evidence="9">
    <location>
        <begin position="471"/>
        <end position="560"/>
    </location>
</feature>
<evidence type="ECO:0000313" key="12">
    <source>
        <dbReference type="Proteomes" id="UP000007151"/>
    </source>
</evidence>
<comment type="caution">
    <text evidence="11">The sequence shown here is derived from an EMBL/GenBank/DDBJ whole genome shotgun (WGS) entry which is preliminary data.</text>
</comment>
<evidence type="ECO:0000256" key="9">
    <source>
        <dbReference type="SAM" id="MobiDB-lite"/>
    </source>
</evidence>
<dbReference type="SUPFAM" id="SSF57850">
    <property type="entry name" value="RING/U-box"/>
    <property type="match status" value="1"/>
</dbReference>
<name>A0A212EJD3_DANPL</name>
<protein>
    <recommendedName>
        <fullName evidence="10">RING-type domain-containing protein</fullName>
    </recommendedName>
</protein>
<feature type="compositionally biased region" description="Low complexity" evidence="9">
    <location>
        <begin position="523"/>
        <end position="551"/>
    </location>
</feature>
<evidence type="ECO:0000256" key="5">
    <source>
        <dbReference type="ARBA" id="ARBA00022833"/>
    </source>
</evidence>
<dbReference type="EMBL" id="AGBW02014474">
    <property type="protein sequence ID" value="OWR41612.1"/>
    <property type="molecule type" value="Genomic_DNA"/>
</dbReference>
<keyword evidence="5" id="KW-0862">Zinc</keyword>
<keyword evidence="12" id="KW-1185">Reference proteome</keyword>
<dbReference type="InParanoid" id="A0A212EJD3"/>
<sequence length="915" mass="101000">MTEKGYEGEQSSAWDIPGPSSIAAILDTVYTSTTSENPSRSEEMECDPLFAESDDEVEVLPSAENASARRASTPKNAISSNYVNSTSPNQPYEVNVASLSQPIPAHTPVPEEYQPLPDSSSSVEYGIGINNPDSTNINGSRYQDVNMRYQPKPINLQGGYFYSNYPHYASVRPAREYLVAPYSTNNMIVLGEDRGFVNQPINYTLSANRPPVIQDSNMPHVGYEHIQPNVNEGFNPFAGNRSHNESRGNGLERPSRKLNISPRRKLSKENEVNLNLIEVSSEEEDNSASQNVNLIDSSGRQMSNINAAGSSRASINENVARVDVKREPQEETESLNQTNQSQTEPMRTNRPAHQNHSPGAVRYKCAKHRHPVQVKQEPHGCACRSNHLHSCSHHNQNAQRSSPNYFNYRNGSHHHRPTFPCAHNSSASTNPVVANIKEEPNTHPVIKVESQDVDNEPNVGVIKVETAPVVVKSEPSVSSPQRSKQGSSSVQVKQETRCCDVEAGGDRRIKESSPQPGTSSGRNAQENSTSASQSASSYQEAQRGADAADAGAGAGAGASGNRNVLSAPDLQLDWVSDSSSDDDVQLLREEQNTREVIDLTSSPRGQTPEVENRSRPLFESVPHRDPPLYHTPPVPTHAHVLHRTRVRCLMACRGCCCASHGGHGHAHAAHGHTHGHAHGAHVPLAPHAHAPHTTHNPPPLAHLGERRRDTNPIAPPYLVHERLWHRQQHMLEVQRRSMMGDMSGLASGFSQYPPSYISPRPNTMLAFPDDMDQPPSIMLEGQHVHHHMHHYLQMHPPHLHISIQPSVMGGGLGATQMAALVRVAEAAEARRAARGASRAVIERNTYRHAYTMPSNHRDDKCTICLCVFEIDSDCRRLPCMHLFHMECVDQWLSTNKHCPICRVDIETHLNKDATF</sequence>
<dbReference type="PANTHER" id="PTHR46539:SF1">
    <property type="entry name" value="E3 UBIQUITIN-PROTEIN LIGASE ATL42"/>
    <property type="match status" value="1"/>
</dbReference>
<dbReference type="GO" id="GO:0008270">
    <property type="term" value="F:zinc ion binding"/>
    <property type="evidence" value="ECO:0007669"/>
    <property type="project" value="UniProtKB-KW"/>
</dbReference>
<dbReference type="Pfam" id="PF13639">
    <property type="entry name" value="zf-RING_2"/>
    <property type="match status" value="1"/>
</dbReference>
<feature type="compositionally biased region" description="Basic residues" evidence="9">
    <location>
        <begin position="663"/>
        <end position="679"/>
    </location>
</feature>
<dbReference type="AlphaFoldDB" id="A0A212EJD3"/>
<reference evidence="11 12" key="1">
    <citation type="journal article" date="2011" name="Cell">
        <title>The monarch butterfly genome yields insights into long-distance migration.</title>
        <authorList>
            <person name="Zhan S."/>
            <person name="Merlin C."/>
            <person name="Boore J.L."/>
            <person name="Reppert S.M."/>
        </authorList>
    </citation>
    <scope>NUCLEOTIDE SEQUENCE [LARGE SCALE GENOMIC DNA]</scope>
    <source>
        <strain evidence="11">F-2</strain>
    </source>
</reference>
<feature type="region of interest" description="Disordered" evidence="9">
    <location>
        <begin position="663"/>
        <end position="711"/>
    </location>
</feature>
<evidence type="ECO:0000256" key="7">
    <source>
        <dbReference type="ARBA" id="ARBA00023136"/>
    </source>
</evidence>
<dbReference type="SMART" id="SM00184">
    <property type="entry name" value="RING"/>
    <property type="match status" value="1"/>
</dbReference>
<dbReference type="PROSITE" id="PS50089">
    <property type="entry name" value="ZF_RING_2"/>
    <property type="match status" value="1"/>
</dbReference>
<feature type="compositionally biased region" description="Basic and acidic residues" evidence="9">
    <location>
        <begin position="494"/>
        <end position="511"/>
    </location>
</feature>
<proteinExistence type="predicted"/>
<feature type="compositionally biased region" description="Polar residues" evidence="9">
    <location>
        <begin position="334"/>
        <end position="357"/>
    </location>
</feature>
<comment type="subcellular location">
    <subcellularLocation>
        <location evidence="1">Membrane</location>
    </subcellularLocation>
</comment>
<evidence type="ECO:0000259" key="10">
    <source>
        <dbReference type="PROSITE" id="PS50089"/>
    </source>
</evidence>
<dbReference type="InterPro" id="IPR013083">
    <property type="entry name" value="Znf_RING/FYVE/PHD"/>
</dbReference>